<sequence length="183" mass="19110">MFAVRTSGTEAAVDGDRVEFRLLGKRGLGGLAAARPVASGVRSRAVLEAHRNYGGQRAVALVGGEYVPGEGERLDWRVRYWETVGPAPLPGLLPGVLLPGLPEGLDDAVVHGLWPYLNGGALPAGRLVVDRAGYDRESSPLLFAKATGLLLHVLLAGAFGVSVEPIVTSWVETGQVPASLPSA</sequence>
<accession>A0ABP9EYK0</accession>
<dbReference type="EMBL" id="BAABIS010000001">
    <property type="protein sequence ID" value="GAA4883988.1"/>
    <property type="molecule type" value="Genomic_DNA"/>
</dbReference>
<dbReference type="Proteomes" id="UP001501752">
    <property type="component" value="Unassembled WGS sequence"/>
</dbReference>
<dbReference type="RefSeq" id="WP_345701474.1">
    <property type="nucleotide sequence ID" value="NZ_BAABIS010000001.1"/>
</dbReference>
<protein>
    <submittedName>
        <fullName evidence="1">Uncharacterized protein</fullName>
    </submittedName>
</protein>
<proteinExistence type="predicted"/>
<reference evidence="2" key="1">
    <citation type="journal article" date="2019" name="Int. J. Syst. Evol. Microbiol.">
        <title>The Global Catalogue of Microorganisms (GCM) 10K type strain sequencing project: providing services to taxonomists for standard genome sequencing and annotation.</title>
        <authorList>
            <consortium name="The Broad Institute Genomics Platform"/>
            <consortium name="The Broad Institute Genome Sequencing Center for Infectious Disease"/>
            <person name="Wu L."/>
            <person name="Ma J."/>
        </authorList>
    </citation>
    <scope>NUCLEOTIDE SEQUENCE [LARGE SCALE GENOMIC DNA]</scope>
    <source>
        <strain evidence="2">JCM 13006</strain>
    </source>
</reference>
<organism evidence="1 2">
    <name type="scientific">Kitasatospora terrestris</name>
    <dbReference type="NCBI Taxonomy" id="258051"/>
    <lineage>
        <taxon>Bacteria</taxon>
        <taxon>Bacillati</taxon>
        <taxon>Actinomycetota</taxon>
        <taxon>Actinomycetes</taxon>
        <taxon>Kitasatosporales</taxon>
        <taxon>Streptomycetaceae</taxon>
        <taxon>Kitasatospora</taxon>
    </lineage>
</organism>
<keyword evidence="2" id="KW-1185">Reference proteome</keyword>
<comment type="caution">
    <text evidence="1">The sequence shown here is derived from an EMBL/GenBank/DDBJ whole genome shotgun (WGS) entry which is preliminary data.</text>
</comment>
<evidence type="ECO:0000313" key="2">
    <source>
        <dbReference type="Proteomes" id="UP001501752"/>
    </source>
</evidence>
<evidence type="ECO:0000313" key="1">
    <source>
        <dbReference type="EMBL" id="GAA4883988.1"/>
    </source>
</evidence>
<name>A0ABP9EYK0_9ACTN</name>
<gene>
    <name evidence="1" type="ORF">GCM10023235_75950</name>
</gene>